<keyword evidence="6" id="KW-1185">Reference proteome</keyword>
<evidence type="ECO:0000313" key="5">
    <source>
        <dbReference type="EMBL" id="TGE01047.1"/>
    </source>
</evidence>
<dbReference type="AlphaFoldDB" id="A0A4Z0NV54"/>
<dbReference type="InterPro" id="IPR000524">
    <property type="entry name" value="Tscrpt_reg_HTH_GntR"/>
</dbReference>
<name>A0A4Z0NV54_9HYPH</name>
<dbReference type="SMART" id="SM00866">
    <property type="entry name" value="UTRA"/>
    <property type="match status" value="1"/>
</dbReference>
<keyword evidence="2" id="KW-0238">DNA-binding</keyword>
<dbReference type="Proteomes" id="UP000297535">
    <property type="component" value="Unassembled WGS sequence"/>
</dbReference>
<evidence type="ECO:0000256" key="1">
    <source>
        <dbReference type="ARBA" id="ARBA00023015"/>
    </source>
</evidence>
<accession>A0A4Z0NV54</accession>
<dbReference type="SMART" id="SM00345">
    <property type="entry name" value="HTH_GNTR"/>
    <property type="match status" value="1"/>
</dbReference>
<evidence type="ECO:0000313" key="6">
    <source>
        <dbReference type="Proteomes" id="UP000297535"/>
    </source>
</evidence>
<evidence type="ECO:0000259" key="4">
    <source>
        <dbReference type="PROSITE" id="PS50949"/>
    </source>
</evidence>
<dbReference type="PROSITE" id="PS50949">
    <property type="entry name" value="HTH_GNTR"/>
    <property type="match status" value="1"/>
</dbReference>
<protein>
    <submittedName>
        <fullName evidence="5">GntR family transcriptional regulator</fullName>
    </submittedName>
</protein>
<dbReference type="SUPFAM" id="SSF64288">
    <property type="entry name" value="Chorismate lyase-like"/>
    <property type="match status" value="1"/>
</dbReference>
<dbReference type="InterPro" id="IPR011663">
    <property type="entry name" value="UTRA"/>
</dbReference>
<dbReference type="SUPFAM" id="SSF46785">
    <property type="entry name" value="Winged helix' DNA-binding domain"/>
    <property type="match status" value="1"/>
</dbReference>
<dbReference type="Pfam" id="PF07702">
    <property type="entry name" value="UTRA"/>
    <property type="match status" value="1"/>
</dbReference>
<dbReference type="Pfam" id="PF00392">
    <property type="entry name" value="GntR"/>
    <property type="match status" value="1"/>
</dbReference>
<proteinExistence type="predicted"/>
<gene>
    <name evidence="5" type="ORF">EU555_05420</name>
</gene>
<dbReference type="PANTHER" id="PTHR44846">
    <property type="entry name" value="MANNOSYL-D-GLYCERATE TRANSPORT/METABOLISM SYSTEM REPRESSOR MNGR-RELATED"/>
    <property type="match status" value="1"/>
</dbReference>
<keyword evidence="3" id="KW-0804">Transcription</keyword>
<evidence type="ECO:0000256" key="2">
    <source>
        <dbReference type="ARBA" id="ARBA00023125"/>
    </source>
</evidence>
<dbReference type="Gene3D" id="1.10.10.10">
    <property type="entry name" value="Winged helix-like DNA-binding domain superfamily/Winged helix DNA-binding domain"/>
    <property type="match status" value="1"/>
</dbReference>
<sequence length="252" mass="27601">METRYAYVARLLMEAIADGRYPVGSLLPNEHALADQFAVSRATVRAAMRELQNSGLISRRKSAGTRVEATAASPASGFSQNLESIEAVQQFGAETERHLEGVADIVADADLAASLDCQPGRRWLRVSFLRRIPDSPAALPICWTDVYLDADYGDLLRERVASHSGIYGTLLEAVSGRRIVEIRQRIRAVGVPPSCAAALQAEPGSHALAIRRQYFLSPYSMAEISLSIHPAERYSYQSVLKRQGDTRSKPSS</sequence>
<dbReference type="PANTHER" id="PTHR44846:SF17">
    <property type="entry name" value="GNTR-FAMILY TRANSCRIPTIONAL REGULATOR"/>
    <property type="match status" value="1"/>
</dbReference>
<dbReference type="InterPro" id="IPR036388">
    <property type="entry name" value="WH-like_DNA-bd_sf"/>
</dbReference>
<dbReference type="OrthoDB" id="9808698at2"/>
<dbReference type="InterPro" id="IPR036390">
    <property type="entry name" value="WH_DNA-bd_sf"/>
</dbReference>
<feature type="domain" description="HTH gntR-type" evidence="4">
    <location>
        <begin position="2"/>
        <end position="70"/>
    </location>
</feature>
<organism evidence="5 6">
    <name type="scientific">Methylobacterium nonmethylotrophicum</name>
    <dbReference type="NCBI Taxonomy" id="1141884"/>
    <lineage>
        <taxon>Bacteria</taxon>
        <taxon>Pseudomonadati</taxon>
        <taxon>Pseudomonadota</taxon>
        <taxon>Alphaproteobacteria</taxon>
        <taxon>Hyphomicrobiales</taxon>
        <taxon>Methylobacteriaceae</taxon>
        <taxon>Methylobacterium</taxon>
    </lineage>
</organism>
<dbReference type="InterPro" id="IPR050679">
    <property type="entry name" value="Bact_HTH_transcr_reg"/>
</dbReference>
<dbReference type="InterPro" id="IPR028978">
    <property type="entry name" value="Chorismate_lyase_/UTRA_dom_sf"/>
</dbReference>
<dbReference type="GO" id="GO:0003677">
    <property type="term" value="F:DNA binding"/>
    <property type="evidence" value="ECO:0007669"/>
    <property type="project" value="UniProtKB-KW"/>
</dbReference>
<dbReference type="Gene3D" id="3.40.1410.10">
    <property type="entry name" value="Chorismate lyase-like"/>
    <property type="match status" value="1"/>
</dbReference>
<dbReference type="GO" id="GO:0045892">
    <property type="term" value="P:negative regulation of DNA-templated transcription"/>
    <property type="evidence" value="ECO:0007669"/>
    <property type="project" value="TreeGrafter"/>
</dbReference>
<dbReference type="CDD" id="cd07377">
    <property type="entry name" value="WHTH_GntR"/>
    <property type="match status" value="1"/>
</dbReference>
<evidence type="ECO:0000256" key="3">
    <source>
        <dbReference type="ARBA" id="ARBA00023163"/>
    </source>
</evidence>
<dbReference type="EMBL" id="SRLB01000004">
    <property type="protein sequence ID" value="TGE01047.1"/>
    <property type="molecule type" value="Genomic_DNA"/>
</dbReference>
<keyword evidence="1" id="KW-0805">Transcription regulation</keyword>
<dbReference type="GO" id="GO:0003700">
    <property type="term" value="F:DNA-binding transcription factor activity"/>
    <property type="evidence" value="ECO:0007669"/>
    <property type="project" value="InterPro"/>
</dbReference>
<reference evidence="5 6" key="1">
    <citation type="submission" date="2019-04" db="EMBL/GenBank/DDBJ databases">
        <authorList>
            <person name="Feng G."/>
            <person name="Zhu H."/>
        </authorList>
    </citation>
    <scope>NUCLEOTIDE SEQUENCE [LARGE SCALE GENOMIC DNA]</scope>
    <source>
        <strain evidence="5 6">6HR-1</strain>
    </source>
</reference>
<dbReference type="RefSeq" id="WP_135413651.1">
    <property type="nucleotide sequence ID" value="NZ_SRLB01000004.1"/>
</dbReference>
<dbReference type="PRINTS" id="PR00035">
    <property type="entry name" value="HTHGNTR"/>
</dbReference>
<comment type="caution">
    <text evidence="5">The sequence shown here is derived from an EMBL/GenBank/DDBJ whole genome shotgun (WGS) entry which is preliminary data.</text>
</comment>